<name>A0A6M3JNG3_9ZZZZ</name>
<dbReference type="EMBL" id="MT141802">
    <property type="protein sequence ID" value="QJA70551.1"/>
    <property type="molecule type" value="Genomic_DNA"/>
</dbReference>
<gene>
    <name evidence="1" type="ORF">MM415A03677_0007</name>
</gene>
<sequence length="79" mass="9525">MKAIEREYEQFRDKQINGMKYQNDEFVISYLVFLRRKGLGQDERNRLADIRLKRLINIAQSAPLPPFTRIEENIDKRVK</sequence>
<evidence type="ECO:0000313" key="1">
    <source>
        <dbReference type="EMBL" id="QJA70551.1"/>
    </source>
</evidence>
<accession>A0A6M3JNG3</accession>
<dbReference type="AlphaFoldDB" id="A0A6M3JNG3"/>
<protein>
    <submittedName>
        <fullName evidence="1">Uncharacterized protein</fullName>
    </submittedName>
</protein>
<proteinExistence type="predicted"/>
<organism evidence="1">
    <name type="scientific">viral metagenome</name>
    <dbReference type="NCBI Taxonomy" id="1070528"/>
    <lineage>
        <taxon>unclassified sequences</taxon>
        <taxon>metagenomes</taxon>
        <taxon>organismal metagenomes</taxon>
    </lineage>
</organism>
<reference evidence="1" key="1">
    <citation type="submission" date="2020-03" db="EMBL/GenBank/DDBJ databases">
        <title>The deep terrestrial virosphere.</title>
        <authorList>
            <person name="Holmfeldt K."/>
            <person name="Nilsson E."/>
            <person name="Simone D."/>
            <person name="Lopez-Fernandez M."/>
            <person name="Wu X."/>
            <person name="de Brujin I."/>
            <person name="Lundin D."/>
            <person name="Andersson A."/>
            <person name="Bertilsson S."/>
            <person name="Dopson M."/>
        </authorList>
    </citation>
    <scope>NUCLEOTIDE SEQUENCE</scope>
    <source>
        <strain evidence="1">MM415A03677</strain>
    </source>
</reference>